<proteinExistence type="predicted"/>
<feature type="transmembrane region" description="Helical" evidence="1">
    <location>
        <begin position="187"/>
        <end position="207"/>
    </location>
</feature>
<reference evidence="2 3" key="1">
    <citation type="submission" date="2019-01" db="EMBL/GenBank/DDBJ databases">
        <authorList>
            <person name="Li J."/>
        </authorList>
    </citation>
    <scope>NUCLEOTIDE SEQUENCE [LARGE SCALE GENOMIC DNA]</scope>
    <source>
        <strain evidence="2 3">CCUG 35506</strain>
    </source>
</reference>
<name>A0A4Q2JKN9_9MICO</name>
<dbReference type="AlphaFoldDB" id="A0A4Q2JKN9"/>
<dbReference type="Proteomes" id="UP000292935">
    <property type="component" value="Unassembled WGS sequence"/>
</dbReference>
<gene>
    <name evidence="2" type="ORF">ESP57_11775</name>
</gene>
<keyword evidence="1" id="KW-1133">Transmembrane helix</keyword>
<keyword evidence="1" id="KW-0812">Transmembrane</keyword>
<accession>A0A4Q2JKN9</accession>
<feature type="transmembrane region" description="Helical" evidence="1">
    <location>
        <begin position="227"/>
        <end position="247"/>
    </location>
</feature>
<dbReference type="EMBL" id="SDPO01000003">
    <property type="protein sequence ID" value="RXZ47256.1"/>
    <property type="molecule type" value="Genomic_DNA"/>
</dbReference>
<dbReference type="OrthoDB" id="5188921at2"/>
<comment type="caution">
    <text evidence="2">The sequence shown here is derived from an EMBL/GenBank/DDBJ whole genome shotgun (WGS) entry which is preliminary data.</text>
</comment>
<dbReference type="RefSeq" id="WP_129231730.1">
    <property type="nucleotide sequence ID" value="NZ_SDPO01000003.1"/>
</dbReference>
<evidence type="ECO:0000313" key="2">
    <source>
        <dbReference type="EMBL" id="RXZ47256.1"/>
    </source>
</evidence>
<sequence>MSAERVGVAFEEDDPAASAHRIDGAAARIQSTAHRTGHRADRAVLAWGRWYTRDLPAEVAADRIAELESDVFEERAAAGDAAGAGRSIVGRAIRGVPADLAWRVARLRGLSLTAPRGTFPLALPALAHVATAMLLAWGVLIVVRVGAGMLDGSWAGARDLVAAGVVGLGLALIGSALSLVPEARWLGSLWLAVASYVLIRFGMYALIATSTTLSAFYTSALAEAILINRVMSAAGVLFFVSMAAWWLPSAKRLWVARPARVHGSAPLDPEGTTA</sequence>
<keyword evidence="3" id="KW-1185">Reference proteome</keyword>
<protein>
    <submittedName>
        <fullName evidence="2">Uncharacterized protein</fullName>
    </submittedName>
</protein>
<feature type="transmembrane region" description="Helical" evidence="1">
    <location>
        <begin position="160"/>
        <end position="180"/>
    </location>
</feature>
<keyword evidence="1" id="KW-0472">Membrane</keyword>
<feature type="transmembrane region" description="Helical" evidence="1">
    <location>
        <begin position="118"/>
        <end position="140"/>
    </location>
</feature>
<evidence type="ECO:0000256" key="1">
    <source>
        <dbReference type="SAM" id="Phobius"/>
    </source>
</evidence>
<evidence type="ECO:0000313" key="3">
    <source>
        <dbReference type="Proteomes" id="UP000292935"/>
    </source>
</evidence>
<organism evidence="2 3">
    <name type="scientific">Agromyces fucosus</name>
    <dbReference type="NCBI Taxonomy" id="41985"/>
    <lineage>
        <taxon>Bacteria</taxon>
        <taxon>Bacillati</taxon>
        <taxon>Actinomycetota</taxon>
        <taxon>Actinomycetes</taxon>
        <taxon>Micrococcales</taxon>
        <taxon>Microbacteriaceae</taxon>
        <taxon>Agromyces</taxon>
    </lineage>
</organism>